<dbReference type="GO" id="GO:0034472">
    <property type="term" value="P:snRNA 3'-end processing"/>
    <property type="evidence" value="ECO:0007669"/>
    <property type="project" value="InterPro"/>
</dbReference>
<proteinExistence type="inferred from homology"/>
<dbReference type="PANTHER" id="PTHR13350">
    <property type="entry name" value="INTEGRATOR COMPLEX SUBUNIT 8"/>
    <property type="match status" value="1"/>
</dbReference>
<dbReference type="Pfam" id="PF25756">
    <property type="entry name" value="TPR_INTS8"/>
    <property type="match status" value="1"/>
</dbReference>
<evidence type="ECO:0000256" key="4">
    <source>
        <dbReference type="ARBA" id="ARBA00022454"/>
    </source>
</evidence>
<keyword evidence="9" id="KW-1185">Reference proteome</keyword>
<protein>
    <submittedName>
        <fullName evidence="10">TPR_REGION domain-containing protein</fullName>
    </submittedName>
</protein>
<evidence type="ECO:0000313" key="8">
    <source>
        <dbReference type="Proteomes" id="UP000038040"/>
    </source>
</evidence>
<dbReference type="EMBL" id="UYYG01001152">
    <property type="protein sequence ID" value="VDN55544.1"/>
    <property type="molecule type" value="Genomic_DNA"/>
</dbReference>
<organism evidence="8 10">
    <name type="scientific">Dracunculus medinensis</name>
    <name type="common">Guinea worm</name>
    <dbReference type="NCBI Taxonomy" id="318479"/>
    <lineage>
        <taxon>Eukaryota</taxon>
        <taxon>Metazoa</taxon>
        <taxon>Ecdysozoa</taxon>
        <taxon>Nematoda</taxon>
        <taxon>Chromadorea</taxon>
        <taxon>Rhabditida</taxon>
        <taxon>Spirurina</taxon>
        <taxon>Dracunculoidea</taxon>
        <taxon>Dracunculidae</taxon>
        <taxon>Dracunculus</taxon>
    </lineage>
</organism>
<dbReference type="WBParaSite" id="DME_0000115701-mRNA-1">
    <property type="protein sequence ID" value="DME_0000115701-mRNA-1"/>
    <property type="gene ID" value="DME_0000115701"/>
</dbReference>
<dbReference type="Proteomes" id="UP000274756">
    <property type="component" value="Unassembled WGS sequence"/>
</dbReference>
<evidence type="ECO:0000259" key="6">
    <source>
        <dbReference type="Pfam" id="PF25756"/>
    </source>
</evidence>
<gene>
    <name evidence="7" type="ORF">DME_LOCUS5517</name>
</gene>
<comment type="subcellular location">
    <subcellularLocation>
        <location evidence="2">Chromosome</location>
    </subcellularLocation>
    <subcellularLocation>
        <location evidence="1">Nucleus</location>
    </subcellularLocation>
</comment>
<dbReference type="InterPro" id="IPR057980">
    <property type="entry name" value="TPR_INTS8"/>
</dbReference>
<dbReference type="AlphaFoldDB" id="A0A0N4U364"/>
<keyword evidence="4" id="KW-0158">Chromosome</keyword>
<keyword evidence="5" id="KW-0539">Nucleus</keyword>
<dbReference type="OrthoDB" id="5782487at2759"/>
<comment type="similarity">
    <text evidence="3">Belongs to the Integrator subunit 8 family.</text>
</comment>
<dbReference type="GO" id="GO:0032039">
    <property type="term" value="C:integrator complex"/>
    <property type="evidence" value="ECO:0007669"/>
    <property type="project" value="TreeGrafter"/>
</dbReference>
<evidence type="ECO:0000256" key="3">
    <source>
        <dbReference type="ARBA" id="ARBA00007147"/>
    </source>
</evidence>
<sequence>MYLCVTPKNNEIFRDLSFSKSYISDCLEIVFENAMIINPINAFWLRSFADFRFAQEKHADALTLYMEACLVCSESFTRSFPDNVVDDILWRKIQQCLRKLGMVTLAAAVSQLLRMPYDNHLTNAKALLDSHGDTFDACTAYFPLINDINLIEFMNDVYEKLRLHRKSNLLLNSLAVPEMNAHNITHLERFRRGERLLLILCSQIFCIYL</sequence>
<feature type="domain" description="INTS8 TPR repeats" evidence="6">
    <location>
        <begin position="17"/>
        <end position="203"/>
    </location>
</feature>
<name>A0A0N4U364_DRAME</name>
<evidence type="ECO:0000256" key="5">
    <source>
        <dbReference type="ARBA" id="ARBA00023242"/>
    </source>
</evidence>
<evidence type="ECO:0000256" key="2">
    <source>
        <dbReference type="ARBA" id="ARBA00004286"/>
    </source>
</evidence>
<dbReference type="Proteomes" id="UP000038040">
    <property type="component" value="Unplaced"/>
</dbReference>
<dbReference type="InterPro" id="IPR038751">
    <property type="entry name" value="INTS8"/>
</dbReference>
<reference evidence="10" key="1">
    <citation type="submission" date="2017-02" db="UniProtKB">
        <authorList>
            <consortium name="WormBaseParasite"/>
        </authorList>
    </citation>
    <scope>IDENTIFICATION</scope>
</reference>
<evidence type="ECO:0000313" key="9">
    <source>
        <dbReference type="Proteomes" id="UP000274756"/>
    </source>
</evidence>
<evidence type="ECO:0000313" key="10">
    <source>
        <dbReference type="WBParaSite" id="DME_0000115701-mRNA-1"/>
    </source>
</evidence>
<evidence type="ECO:0000313" key="7">
    <source>
        <dbReference type="EMBL" id="VDN55544.1"/>
    </source>
</evidence>
<accession>A0A0N4U364</accession>
<evidence type="ECO:0000256" key="1">
    <source>
        <dbReference type="ARBA" id="ARBA00004123"/>
    </source>
</evidence>
<dbReference type="GO" id="GO:0005694">
    <property type="term" value="C:chromosome"/>
    <property type="evidence" value="ECO:0007669"/>
    <property type="project" value="UniProtKB-SubCell"/>
</dbReference>
<reference evidence="7 9" key="2">
    <citation type="submission" date="2018-11" db="EMBL/GenBank/DDBJ databases">
        <authorList>
            <consortium name="Pathogen Informatics"/>
        </authorList>
    </citation>
    <scope>NUCLEOTIDE SEQUENCE [LARGE SCALE GENOMIC DNA]</scope>
</reference>
<dbReference type="PANTHER" id="PTHR13350:SF1">
    <property type="entry name" value="INTEGRATOR COMPLEX SUBUNIT 8"/>
    <property type="match status" value="1"/>
</dbReference>